<evidence type="ECO:0000259" key="5">
    <source>
        <dbReference type="PROSITE" id="PS50240"/>
    </source>
</evidence>
<dbReference type="Pfam" id="PF00431">
    <property type="entry name" value="CUB"/>
    <property type="match status" value="1"/>
</dbReference>
<keyword evidence="7" id="KW-1185">Reference proteome</keyword>
<dbReference type="STRING" id="6689.A0A423TE46"/>
<dbReference type="Proteomes" id="UP000283509">
    <property type="component" value="Unassembled WGS sequence"/>
</dbReference>
<sequence length="521" mass="56635">MASYLKGARAEGGGHFTALRRRLQELWGEPGLCASSSWHFPPSAPKLATARAWAARGGGVYLSRGEETDDSAIDEEEAEEAVPGSGREGQVEAFTYSEGEIVVKEQKGVLFDKRPFSLREGPIEQERVSSGCGGTFTALTGIITSPSYPFNYPNNIRCVYKISFTVGLDCNDFSVQPGDKGCENDFLAVSDNGGPDEPTNQFCGDKAIAAFSSSNNLTLVFQTDSTYRYRGFMCRYRALNADGTGAVGTVTTNNTAAEHTVICTGPGDDGWAGKCGVSNKKTRIVGGAATIEHEFPWMVAVLKVCGKYKEHYCHICGGTIVHSQWILTGAHCLVRYKHIAPICIPPRDYIDLLNLLPRTFEETETTTQISRVIEGHGDVQGIRQGVTTEVPKSHTIIHKAFENRNVSVFGWGTIDDDGTVAQRLRGVSVQILPNDFCDYYYGLMTDTMMCTSGEGGHGPCRGDSGSPAQMLMVDGRWLQVGVLAFGAAYGCEVGYPSGNVLLPLYVGWLEYVTGFDFSEYY</sequence>
<dbReference type="SUPFAM" id="SSF50494">
    <property type="entry name" value="Trypsin-like serine proteases"/>
    <property type="match status" value="1"/>
</dbReference>
<dbReference type="InterPro" id="IPR001254">
    <property type="entry name" value="Trypsin_dom"/>
</dbReference>
<dbReference type="InterPro" id="IPR035914">
    <property type="entry name" value="Sperma_CUB_dom_sf"/>
</dbReference>
<organism evidence="6 7">
    <name type="scientific">Penaeus vannamei</name>
    <name type="common">Whiteleg shrimp</name>
    <name type="synonym">Litopenaeus vannamei</name>
    <dbReference type="NCBI Taxonomy" id="6689"/>
    <lineage>
        <taxon>Eukaryota</taxon>
        <taxon>Metazoa</taxon>
        <taxon>Ecdysozoa</taxon>
        <taxon>Arthropoda</taxon>
        <taxon>Crustacea</taxon>
        <taxon>Multicrustacea</taxon>
        <taxon>Malacostraca</taxon>
        <taxon>Eumalacostraca</taxon>
        <taxon>Eucarida</taxon>
        <taxon>Decapoda</taxon>
        <taxon>Dendrobranchiata</taxon>
        <taxon>Penaeoidea</taxon>
        <taxon>Penaeidae</taxon>
        <taxon>Penaeus</taxon>
    </lineage>
</organism>
<feature type="compositionally biased region" description="Acidic residues" evidence="3">
    <location>
        <begin position="67"/>
        <end position="80"/>
    </location>
</feature>
<evidence type="ECO:0000313" key="6">
    <source>
        <dbReference type="EMBL" id="ROT74706.1"/>
    </source>
</evidence>
<name>A0A423TE46_PENVA</name>
<dbReference type="SMART" id="SM00020">
    <property type="entry name" value="Tryp_SPc"/>
    <property type="match status" value="1"/>
</dbReference>
<evidence type="ECO:0000256" key="2">
    <source>
        <dbReference type="PROSITE-ProRule" id="PRU00059"/>
    </source>
</evidence>
<dbReference type="AlphaFoldDB" id="A0A423TE46"/>
<evidence type="ECO:0000256" key="1">
    <source>
        <dbReference type="ARBA" id="ARBA00023157"/>
    </source>
</evidence>
<dbReference type="PRINTS" id="PR00722">
    <property type="entry name" value="CHYMOTRYPSIN"/>
</dbReference>
<reference evidence="6 7" key="2">
    <citation type="submission" date="2019-01" db="EMBL/GenBank/DDBJ databases">
        <title>The decoding of complex shrimp genome reveals the adaptation for benthos swimmer, frequently molting mechanism and breeding impact on genome.</title>
        <authorList>
            <person name="Sun Y."/>
            <person name="Gao Y."/>
            <person name="Yu Y."/>
        </authorList>
    </citation>
    <scope>NUCLEOTIDE SEQUENCE [LARGE SCALE GENOMIC DNA]</scope>
    <source>
        <tissue evidence="6">Muscle</tissue>
    </source>
</reference>
<feature type="domain" description="CUB" evidence="4">
    <location>
        <begin position="132"/>
        <end position="239"/>
    </location>
</feature>
<dbReference type="PANTHER" id="PTHR24252:SF8">
    <property type="entry name" value="ACROSIN"/>
    <property type="match status" value="1"/>
</dbReference>
<dbReference type="PANTHER" id="PTHR24252">
    <property type="entry name" value="ACROSIN-RELATED"/>
    <property type="match status" value="1"/>
</dbReference>
<dbReference type="CDD" id="cd00041">
    <property type="entry name" value="CUB"/>
    <property type="match status" value="1"/>
</dbReference>
<dbReference type="Gene3D" id="2.60.120.290">
    <property type="entry name" value="Spermadhesin, CUB domain"/>
    <property type="match status" value="1"/>
</dbReference>
<comment type="caution">
    <text evidence="2">Lacks conserved residue(s) required for the propagation of feature annotation.</text>
</comment>
<dbReference type="Pfam" id="PF00089">
    <property type="entry name" value="Trypsin"/>
    <property type="match status" value="2"/>
</dbReference>
<evidence type="ECO:0000256" key="3">
    <source>
        <dbReference type="SAM" id="MobiDB-lite"/>
    </source>
</evidence>
<dbReference type="InterPro" id="IPR000859">
    <property type="entry name" value="CUB_dom"/>
</dbReference>
<dbReference type="GO" id="GO:0004252">
    <property type="term" value="F:serine-type endopeptidase activity"/>
    <property type="evidence" value="ECO:0007669"/>
    <property type="project" value="InterPro"/>
</dbReference>
<protein>
    <submittedName>
        <fullName evidence="6">Uncharacterized protein</fullName>
    </submittedName>
</protein>
<dbReference type="EMBL" id="QCYY01001854">
    <property type="protein sequence ID" value="ROT74706.1"/>
    <property type="molecule type" value="Genomic_DNA"/>
</dbReference>
<dbReference type="GO" id="GO:0006508">
    <property type="term" value="P:proteolysis"/>
    <property type="evidence" value="ECO:0007669"/>
    <property type="project" value="InterPro"/>
</dbReference>
<dbReference type="Gene3D" id="2.40.10.10">
    <property type="entry name" value="Trypsin-like serine proteases"/>
    <property type="match status" value="2"/>
</dbReference>
<dbReference type="OrthoDB" id="6358852at2759"/>
<dbReference type="PROSITE" id="PS50240">
    <property type="entry name" value="TRYPSIN_DOM"/>
    <property type="match status" value="1"/>
</dbReference>
<dbReference type="InterPro" id="IPR009003">
    <property type="entry name" value="Peptidase_S1_PA"/>
</dbReference>
<feature type="region of interest" description="Disordered" evidence="3">
    <location>
        <begin position="65"/>
        <end position="87"/>
    </location>
</feature>
<evidence type="ECO:0000259" key="4">
    <source>
        <dbReference type="PROSITE" id="PS01180"/>
    </source>
</evidence>
<evidence type="ECO:0000313" key="7">
    <source>
        <dbReference type="Proteomes" id="UP000283509"/>
    </source>
</evidence>
<dbReference type="InterPro" id="IPR001314">
    <property type="entry name" value="Peptidase_S1A"/>
</dbReference>
<dbReference type="PROSITE" id="PS01180">
    <property type="entry name" value="CUB"/>
    <property type="match status" value="1"/>
</dbReference>
<gene>
    <name evidence="6" type="ORF">C7M84_006784</name>
</gene>
<dbReference type="InterPro" id="IPR043504">
    <property type="entry name" value="Peptidase_S1_PA_chymotrypsin"/>
</dbReference>
<accession>A0A423TE46</accession>
<feature type="domain" description="Peptidase S1" evidence="5">
    <location>
        <begin position="284"/>
        <end position="514"/>
    </location>
</feature>
<dbReference type="SMART" id="SM00042">
    <property type="entry name" value="CUB"/>
    <property type="match status" value="1"/>
</dbReference>
<keyword evidence="1" id="KW-1015">Disulfide bond</keyword>
<proteinExistence type="predicted"/>
<comment type="caution">
    <text evidence="6">The sequence shown here is derived from an EMBL/GenBank/DDBJ whole genome shotgun (WGS) entry which is preliminary data.</text>
</comment>
<dbReference type="SUPFAM" id="SSF49854">
    <property type="entry name" value="Spermadhesin, CUB domain"/>
    <property type="match status" value="1"/>
</dbReference>
<reference evidence="6 7" key="1">
    <citation type="submission" date="2018-04" db="EMBL/GenBank/DDBJ databases">
        <authorList>
            <person name="Zhang X."/>
            <person name="Yuan J."/>
            <person name="Li F."/>
            <person name="Xiang J."/>
        </authorList>
    </citation>
    <scope>NUCLEOTIDE SEQUENCE [LARGE SCALE GENOMIC DNA]</scope>
    <source>
        <tissue evidence="6">Muscle</tissue>
    </source>
</reference>